<dbReference type="Pfam" id="PF01725">
    <property type="entry name" value="Ham1p_like"/>
    <property type="match status" value="1"/>
</dbReference>
<accession>V6DGP7</accession>
<dbReference type="KEGG" id="dpb:BABL1_gene_275"/>
<dbReference type="InterPro" id="IPR002637">
    <property type="entry name" value="RdgB/HAM1"/>
</dbReference>
<keyword evidence="4" id="KW-1185">Reference proteome</keyword>
<evidence type="ECO:0000256" key="1">
    <source>
        <dbReference type="ARBA" id="ARBA00008023"/>
    </source>
</evidence>
<dbReference type="OrthoDB" id="2848448at2"/>
<dbReference type="Gene3D" id="3.90.950.10">
    <property type="match status" value="1"/>
</dbReference>
<dbReference type="Proteomes" id="UP000018769">
    <property type="component" value="Chromosome I"/>
</dbReference>
<dbReference type="eggNOG" id="COG0127">
    <property type="taxonomic scope" value="Bacteria"/>
</dbReference>
<sequence>MNDSINNSQRHLIFVTTNSQKFKDIKLDIENLDNSINLEQAPLDLLEPQSLNLEEVAIFKAKEAWKLVQKPLIIDDGGIFIEQYNKFPGTLSKYVFQGIGLEGIWKLAQDDPRAYFTSCIVYIDASDNFKVFSAITRGTLVKPKSELQNKEMPYREIFIPEGSDKIYSEITDLKERHKYSHRHKALKELVKWLNCD</sequence>
<name>V6DGP7_9BACT</name>
<dbReference type="GO" id="GO:0047429">
    <property type="term" value="F:nucleoside triphosphate diphosphatase activity"/>
    <property type="evidence" value="ECO:0007669"/>
    <property type="project" value="InterPro"/>
</dbReference>
<dbReference type="PANTHER" id="PTHR11067:SF9">
    <property type="entry name" value="INOSINE TRIPHOSPHATE PYROPHOSPHATASE"/>
    <property type="match status" value="1"/>
</dbReference>
<protein>
    <submittedName>
        <fullName evidence="3">Xanthosine triphosphate pyrophosphatase</fullName>
    </submittedName>
</protein>
<dbReference type="GO" id="GO:0009143">
    <property type="term" value="P:nucleoside triphosphate catabolic process"/>
    <property type="evidence" value="ECO:0007669"/>
    <property type="project" value="InterPro"/>
</dbReference>
<dbReference type="EMBL" id="HG793133">
    <property type="protein sequence ID" value="CDK30740.1"/>
    <property type="molecule type" value="Genomic_DNA"/>
</dbReference>
<proteinExistence type="inferred from homology"/>
<dbReference type="PANTHER" id="PTHR11067">
    <property type="entry name" value="INOSINE TRIPHOSPHATE PYROPHOSPHATASE/HAM1 PROTEIN"/>
    <property type="match status" value="1"/>
</dbReference>
<dbReference type="HOGENOM" id="CLU_082080_1_0_7"/>
<dbReference type="AlphaFoldDB" id="V6DGP7"/>
<dbReference type="RefSeq" id="WP_023792351.1">
    <property type="nucleotide sequence ID" value="NC_023003.1"/>
</dbReference>
<dbReference type="GO" id="GO:0005737">
    <property type="term" value="C:cytoplasm"/>
    <property type="evidence" value="ECO:0007669"/>
    <property type="project" value="TreeGrafter"/>
</dbReference>
<comment type="similarity">
    <text evidence="1">Belongs to the HAM1 NTPase family.</text>
</comment>
<dbReference type="SUPFAM" id="SSF52972">
    <property type="entry name" value="ITPase-like"/>
    <property type="match status" value="1"/>
</dbReference>
<reference evidence="3 4" key="1">
    <citation type="journal article" date="2015" name="Biol. Direct">
        <title>Babela massiliensis, a representative of a widespread bacterial phylum with unusual adaptations to parasitism in amoebae.</title>
        <authorList>
            <person name="Pagnier I."/>
            <person name="Yutin N."/>
            <person name="Croce O."/>
            <person name="Makarova K.S."/>
            <person name="Wolf Y.I."/>
            <person name="Benamar S."/>
            <person name="Raoult D."/>
            <person name="Koonin E.V."/>
            <person name="La Scola B."/>
        </authorList>
    </citation>
    <scope>NUCLEOTIDE SEQUENCE [LARGE SCALE GENOMIC DNA]</scope>
    <source>
        <strain evidence="4">BABL1</strain>
    </source>
</reference>
<dbReference type="InterPro" id="IPR029001">
    <property type="entry name" value="ITPase-like_fam"/>
</dbReference>
<dbReference type="STRING" id="673862.BABL1_gene_275"/>
<evidence type="ECO:0000313" key="4">
    <source>
        <dbReference type="Proteomes" id="UP000018769"/>
    </source>
</evidence>
<organism evidence="3 4">
    <name type="scientific">Candidatus Babela massiliensis</name>
    <dbReference type="NCBI Taxonomy" id="673862"/>
    <lineage>
        <taxon>Bacteria</taxon>
        <taxon>Candidatus Babelota</taxon>
        <taxon>Candidatus Babeliae</taxon>
        <taxon>Candidatus Babeliales</taxon>
        <taxon>Candidatus Babeliaceae</taxon>
        <taxon>Candidatus Babela</taxon>
    </lineage>
</organism>
<evidence type="ECO:0000256" key="2">
    <source>
        <dbReference type="ARBA" id="ARBA00022801"/>
    </source>
</evidence>
<keyword evidence="2" id="KW-0378">Hydrolase</keyword>
<gene>
    <name evidence="3" type="ORF">BABL1_gene_275</name>
</gene>
<evidence type="ECO:0000313" key="3">
    <source>
        <dbReference type="EMBL" id="CDK30740.1"/>
    </source>
</evidence>